<dbReference type="Proteomes" id="UP000011185">
    <property type="component" value="Unassembled WGS sequence"/>
</dbReference>
<evidence type="ECO:0000313" key="2">
    <source>
        <dbReference type="Proteomes" id="UP000011185"/>
    </source>
</evidence>
<proteinExistence type="predicted"/>
<dbReference type="InParanoid" id="L7JUC6"/>
<name>L7JUC6_TRAHO</name>
<dbReference type="VEuPathDB" id="MicrosporidiaDB:THOM_2425"/>
<dbReference type="HOGENOM" id="CLU_3385064_0_0_1"/>
<accession>L7JUC6</accession>
<reference evidence="1 2" key="1">
    <citation type="journal article" date="2012" name="PLoS Pathog.">
        <title>The genome of the obligate intracellular parasite Trachipleistophora hominis: new insights into microsporidian genome dynamics and reductive evolution.</title>
        <authorList>
            <person name="Heinz E."/>
            <person name="Williams T.A."/>
            <person name="Nakjang S."/>
            <person name="Noel C.J."/>
            <person name="Swan D.C."/>
            <person name="Goldberg A.V."/>
            <person name="Harris S.R."/>
            <person name="Weinmaier T."/>
            <person name="Markert S."/>
            <person name="Becher D."/>
            <person name="Bernhardt J."/>
            <person name="Dagan T."/>
            <person name="Hacker C."/>
            <person name="Lucocq J.M."/>
            <person name="Schweder T."/>
            <person name="Rattei T."/>
            <person name="Hall N."/>
            <person name="Hirt R.P."/>
            <person name="Embley T.M."/>
        </authorList>
    </citation>
    <scope>NUCLEOTIDE SEQUENCE [LARGE SCALE GENOMIC DNA]</scope>
</reference>
<dbReference type="EMBL" id="JH994033">
    <property type="protein sequence ID" value="ELQ74641.1"/>
    <property type="molecule type" value="Genomic_DNA"/>
</dbReference>
<protein>
    <submittedName>
        <fullName evidence="1">Uncharacterized protein</fullName>
    </submittedName>
</protein>
<dbReference type="AlphaFoldDB" id="L7JUC6"/>
<evidence type="ECO:0000313" key="1">
    <source>
        <dbReference type="EMBL" id="ELQ74641.1"/>
    </source>
</evidence>
<sequence length="33" mass="3969">MNDFAMEGQKFSCFEGNFDFLLKDRCGFMRKRV</sequence>
<keyword evidence="2" id="KW-1185">Reference proteome</keyword>
<gene>
    <name evidence="1" type="ORF">THOM_2425</name>
</gene>
<organism evidence="1 2">
    <name type="scientific">Trachipleistophora hominis</name>
    <name type="common">Microsporidian parasite</name>
    <dbReference type="NCBI Taxonomy" id="72359"/>
    <lineage>
        <taxon>Eukaryota</taxon>
        <taxon>Fungi</taxon>
        <taxon>Fungi incertae sedis</taxon>
        <taxon>Microsporidia</taxon>
        <taxon>Pleistophoridae</taxon>
        <taxon>Trachipleistophora</taxon>
    </lineage>
</organism>